<dbReference type="Pfam" id="PF00560">
    <property type="entry name" value="LRR_1"/>
    <property type="match status" value="4"/>
</dbReference>
<evidence type="ECO:0000256" key="2">
    <source>
        <dbReference type="ARBA" id="ARBA00004479"/>
    </source>
</evidence>
<evidence type="ECO:0000256" key="7">
    <source>
        <dbReference type="ARBA" id="ARBA00022989"/>
    </source>
</evidence>
<feature type="signal peptide" evidence="13">
    <location>
        <begin position="1"/>
        <end position="28"/>
    </location>
</feature>
<evidence type="ECO:0000256" key="1">
    <source>
        <dbReference type="ARBA" id="ARBA00004162"/>
    </source>
</evidence>
<dbReference type="InterPro" id="IPR000719">
    <property type="entry name" value="Prot_kinase_dom"/>
</dbReference>
<dbReference type="InterPro" id="IPR032675">
    <property type="entry name" value="LRR_dom_sf"/>
</dbReference>
<dbReference type="GO" id="GO:0004672">
    <property type="term" value="F:protein kinase activity"/>
    <property type="evidence" value="ECO:0007669"/>
    <property type="project" value="InterPro"/>
</dbReference>
<evidence type="ECO:0000313" key="15">
    <source>
        <dbReference type="EMBL" id="EXB59774.1"/>
    </source>
</evidence>
<dbReference type="Gene3D" id="3.80.10.10">
    <property type="entry name" value="Ribonuclease Inhibitor"/>
    <property type="match status" value="3"/>
</dbReference>
<keyword evidence="15" id="KW-0418">Kinase</keyword>
<evidence type="ECO:0000256" key="10">
    <source>
        <dbReference type="ARBA" id="ARBA00023180"/>
    </source>
</evidence>
<evidence type="ECO:0000256" key="11">
    <source>
        <dbReference type="PROSITE-ProRule" id="PRU10141"/>
    </source>
</evidence>
<feature type="transmembrane region" description="Helical" evidence="12">
    <location>
        <begin position="399"/>
        <end position="422"/>
    </location>
</feature>
<reference evidence="16" key="1">
    <citation type="submission" date="2013-01" db="EMBL/GenBank/DDBJ databases">
        <title>Draft Genome Sequence of a Mulberry Tree, Morus notabilis C.K. Schneid.</title>
        <authorList>
            <person name="He N."/>
            <person name="Zhao S."/>
        </authorList>
    </citation>
    <scope>NUCLEOTIDE SEQUENCE</scope>
</reference>
<evidence type="ECO:0000256" key="9">
    <source>
        <dbReference type="ARBA" id="ARBA00023170"/>
    </source>
</evidence>
<dbReference type="Pfam" id="PF08263">
    <property type="entry name" value="LRRNT_2"/>
    <property type="match status" value="1"/>
</dbReference>
<keyword evidence="3" id="KW-0433">Leucine-rich repeat</keyword>
<accession>W9R6V8</accession>
<dbReference type="FunFam" id="3.80.10.10:FF:001670">
    <property type="entry name" value="Putative leucine-rich repeat receptor-like protein kinase family protein"/>
    <property type="match status" value="1"/>
</dbReference>
<keyword evidence="9 15" id="KW-0675">Receptor</keyword>
<dbReference type="Pfam" id="PF13855">
    <property type="entry name" value="LRR_8"/>
    <property type="match status" value="1"/>
</dbReference>
<comment type="subcellular location">
    <subcellularLocation>
        <location evidence="1">Cell membrane</location>
        <topology evidence="1">Single-pass membrane protein</topology>
    </subcellularLocation>
    <subcellularLocation>
        <location evidence="2">Membrane</location>
        <topology evidence="2">Single-pass type I membrane protein</topology>
    </subcellularLocation>
</comment>
<dbReference type="PROSITE" id="PS50011">
    <property type="entry name" value="PROTEIN_KINASE_DOM"/>
    <property type="match status" value="1"/>
</dbReference>
<dbReference type="InterPro" id="IPR001611">
    <property type="entry name" value="Leu-rich_rpt"/>
</dbReference>
<dbReference type="STRING" id="981085.W9R6V8"/>
<keyword evidence="11" id="KW-0067">ATP-binding</keyword>
<evidence type="ECO:0000256" key="13">
    <source>
        <dbReference type="SAM" id="SignalP"/>
    </source>
</evidence>
<keyword evidence="7 12" id="KW-1133">Transmembrane helix</keyword>
<name>W9R6V8_9ROSA</name>
<keyword evidence="6" id="KW-0677">Repeat</keyword>
<dbReference type="FunFam" id="3.80.10.10:FF:000383">
    <property type="entry name" value="Leucine-rich repeat receptor protein kinase EMS1"/>
    <property type="match status" value="1"/>
</dbReference>
<keyword evidence="10" id="KW-0325">Glycoprotein</keyword>
<dbReference type="SMART" id="SM00369">
    <property type="entry name" value="LRR_TYP"/>
    <property type="match status" value="5"/>
</dbReference>
<keyword evidence="4 12" id="KW-0812">Transmembrane</keyword>
<dbReference type="EMBL" id="KE344390">
    <property type="protein sequence ID" value="EXB59774.1"/>
    <property type="molecule type" value="Genomic_DNA"/>
</dbReference>
<dbReference type="InterPro" id="IPR003591">
    <property type="entry name" value="Leu-rich_rpt_typical-subtyp"/>
</dbReference>
<dbReference type="InterPro" id="IPR011009">
    <property type="entry name" value="Kinase-like_dom_sf"/>
</dbReference>
<evidence type="ECO:0000256" key="12">
    <source>
        <dbReference type="SAM" id="Phobius"/>
    </source>
</evidence>
<dbReference type="PROSITE" id="PS00107">
    <property type="entry name" value="PROTEIN_KINASE_ATP"/>
    <property type="match status" value="1"/>
</dbReference>
<feature type="chain" id="PRO_5004928376" evidence="13">
    <location>
        <begin position="29"/>
        <end position="526"/>
    </location>
</feature>
<dbReference type="InterPro" id="IPR017441">
    <property type="entry name" value="Protein_kinase_ATP_BS"/>
</dbReference>
<evidence type="ECO:0000256" key="4">
    <source>
        <dbReference type="ARBA" id="ARBA00022692"/>
    </source>
</evidence>
<dbReference type="SUPFAM" id="SSF52058">
    <property type="entry name" value="L domain-like"/>
    <property type="match status" value="1"/>
</dbReference>
<keyword evidence="11" id="KW-0547">Nucleotide-binding</keyword>
<dbReference type="SUPFAM" id="SSF56112">
    <property type="entry name" value="Protein kinase-like (PK-like)"/>
    <property type="match status" value="1"/>
</dbReference>
<dbReference type="GO" id="GO:0005886">
    <property type="term" value="C:plasma membrane"/>
    <property type="evidence" value="ECO:0007669"/>
    <property type="project" value="UniProtKB-SubCell"/>
</dbReference>
<feature type="domain" description="Protein kinase" evidence="14">
    <location>
        <begin position="454"/>
        <end position="526"/>
    </location>
</feature>
<evidence type="ECO:0000313" key="16">
    <source>
        <dbReference type="Proteomes" id="UP000030645"/>
    </source>
</evidence>
<evidence type="ECO:0000256" key="6">
    <source>
        <dbReference type="ARBA" id="ARBA00022737"/>
    </source>
</evidence>
<gene>
    <name evidence="15" type="ORF">L484_010885</name>
</gene>
<keyword evidence="8 12" id="KW-0472">Membrane</keyword>
<dbReference type="PANTHER" id="PTHR27000:SF642">
    <property type="entry name" value="INACTIVE LEUCINE-RICH REPEAT RECEPTOR KINASE XIAO-RELATED"/>
    <property type="match status" value="1"/>
</dbReference>
<keyword evidence="15" id="KW-0808">Transferase</keyword>
<evidence type="ECO:0000256" key="5">
    <source>
        <dbReference type="ARBA" id="ARBA00022729"/>
    </source>
</evidence>
<evidence type="ECO:0000256" key="8">
    <source>
        <dbReference type="ARBA" id="ARBA00023136"/>
    </source>
</evidence>
<dbReference type="GO" id="GO:0005524">
    <property type="term" value="F:ATP binding"/>
    <property type="evidence" value="ECO:0007669"/>
    <property type="project" value="UniProtKB-UniRule"/>
</dbReference>
<evidence type="ECO:0000259" key="14">
    <source>
        <dbReference type="PROSITE" id="PS50011"/>
    </source>
</evidence>
<dbReference type="AlphaFoldDB" id="W9R6V8"/>
<evidence type="ECO:0000256" key="3">
    <source>
        <dbReference type="ARBA" id="ARBA00022614"/>
    </source>
</evidence>
<dbReference type="FunFam" id="3.80.10.10:FF:000077">
    <property type="entry name" value="LRR receptor-like serine/threonine-protein kinase ERL1"/>
    <property type="match status" value="1"/>
</dbReference>
<proteinExistence type="predicted"/>
<dbReference type="Gene3D" id="3.30.200.20">
    <property type="entry name" value="Phosphorylase Kinase, domain 1"/>
    <property type="match status" value="1"/>
</dbReference>
<organism evidence="15 16">
    <name type="scientific">Morus notabilis</name>
    <dbReference type="NCBI Taxonomy" id="981085"/>
    <lineage>
        <taxon>Eukaryota</taxon>
        <taxon>Viridiplantae</taxon>
        <taxon>Streptophyta</taxon>
        <taxon>Embryophyta</taxon>
        <taxon>Tracheophyta</taxon>
        <taxon>Spermatophyta</taxon>
        <taxon>Magnoliopsida</taxon>
        <taxon>eudicotyledons</taxon>
        <taxon>Gunneridae</taxon>
        <taxon>Pentapetalae</taxon>
        <taxon>rosids</taxon>
        <taxon>fabids</taxon>
        <taxon>Rosales</taxon>
        <taxon>Moraceae</taxon>
        <taxon>Moreae</taxon>
        <taxon>Morus</taxon>
    </lineage>
</organism>
<dbReference type="Proteomes" id="UP000030645">
    <property type="component" value="Unassembled WGS sequence"/>
</dbReference>
<keyword evidence="5 13" id="KW-0732">Signal</keyword>
<dbReference type="PANTHER" id="PTHR27000">
    <property type="entry name" value="LEUCINE-RICH REPEAT RECEPTOR-LIKE PROTEIN KINASE FAMILY PROTEIN-RELATED"/>
    <property type="match status" value="1"/>
</dbReference>
<dbReference type="InterPro" id="IPR013210">
    <property type="entry name" value="LRR_N_plant-typ"/>
</dbReference>
<dbReference type="eggNOG" id="KOG0619">
    <property type="taxonomic scope" value="Eukaryota"/>
</dbReference>
<keyword evidence="16" id="KW-1185">Reference proteome</keyword>
<sequence>MTKTNQKSLTIPFHIFIFLIFLSHGVLSETLQEQERSVLLKLKQHWGNISFMDEWTPSSNSHCSWPGITCTSNSVTGLSLRNVNITGPVPSFICDLKNVTTINLGDNYIPGEFPRAVFNCSKLEALDLSENYFVGTLPDDIDKLAKLQRLVLGGNNFTGDIPPVIGKLQELKVLALGSNLFNGSLAPEIGDLSNLEDLRLANNGLLVRSELPSNYTQLRKLKILWVFNSNLIGEIPQSIGDMEALEWVDLSRNDLHGKIPDGLFMLKNLSVVFLFMNKLSGDVPQVVEALNLGMIDLSENNLTGKIPEDFGKLTKLTSLDLSENKFSGQIPTQLGLLALRFLELSSNNFTGTIPREFENVRYSGTFWNNPGLRGNCRVLGIDTCNPKSQDRKRLSTQHLAMIISASIAVLLLTMPSVFFVIVRRNQGKEEVDLKWELTTFRRLNFTESNILPGLTDHNLIGSGGSGIVYRVPVNDQGDIVAVKRIRNNRKVDHRLEHEFLSEVKILSSIKYVVFQVRAQSSSYTSA</sequence>
<protein>
    <submittedName>
        <fullName evidence="15">Putative LRR receptor-like serine/threonine-protein kinase</fullName>
    </submittedName>
</protein>
<feature type="binding site" evidence="11">
    <location>
        <position position="483"/>
    </location>
    <ligand>
        <name>ATP</name>
        <dbReference type="ChEBI" id="CHEBI:30616"/>
    </ligand>
</feature>